<organism evidence="2 3">
    <name type="scientific">Sporosarcina contaminans</name>
    <dbReference type="NCBI Taxonomy" id="633403"/>
    <lineage>
        <taxon>Bacteria</taxon>
        <taxon>Bacillati</taxon>
        <taxon>Bacillota</taxon>
        <taxon>Bacilli</taxon>
        <taxon>Bacillales</taxon>
        <taxon>Caryophanaceae</taxon>
        <taxon>Sporosarcina</taxon>
    </lineage>
</organism>
<protein>
    <submittedName>
        <fullName evidence="2">Uncharacterized protein</fullName>
    </submittedName>
</protein>
<feature type="region of interest" description="Disordered" evidence="1">
    <location>
        <begin position="1"/>
        <end position="28"/>
    </location>
</feature>
<proteinExistence type="predicted"/>
<comment type="caution">
    <text evidence="2">The sequence shown here is derived from an EMBL/GenBank/DDBJ whole genome shotgun (WGS) entry which is preliminary data.</text>
</comment>
<evidence type="ECO:0000256" key="1">
    <source>
        <dbReference type="SAM" id="MobiDB-lite"/>
    </source>
</evidence>
<evidence type="ECO:0000313" key="2">
    <source>
        <dbReference type="EMBL" id="MFD1203604.1"/>
    </source>
</evidence>
<sequence length="195" mass="22065">MSEKFKNPYKPGEWYDQIEDPTLPDGHPDKVLEEGTVWTAEDGNRIEHGIYDAYERIIQTERENQRIRVQLDLKERANSELVFYDTLDGEDPRKMELDRAKTVVKAAVNVGATSLEVVDATGFKELSEITLYDGTSSEDILITAIAGNTLTVKPTKNSYLKGAFIARSNAELDTVQQRLKPGRWGTYSITMYEVV</sequence>
<reference evidence="3" key="1">
    <citation type="journal article" date="2019" name="Int. J. Syst. Evol. Microbiol.">
        <title>The Global Catalogue of Microorganisms (GCM) 10K type strain sequencing project: providing services to taxonomists for standard genome sequencing and annotation.</title>
        <authorList>
            <consortium name="The Broad Institute Genomics Platform"/>
            <consortium name="The Broad Institute Genome Sequencing Center for Infectious Disease"/>
            <person name="Wu L."/>
            <person name="Ma J."/>
        </authorList>
    </citation>
    <scope>NUCLEOTIDE SEQUENCE [LARGE SCALE GENOMIC DNA]</scope>
    <source>
        <strain evidence="3">CCUG 53915</strain>
    </source>
</reference>
<keyword evidence="3" id="KW-1185">Reference proteome</keyword>
<accession>A0ABW3TTP6</accession>
<gene>
    <name evidence="2" type="ORF">ACFQ38_00435</name>
</gene>
<name>A0ABW3TTP6_9BACL</name>
<dbReference type="EMBL" id="JBHTLT010000001">
    <property type="protein sequence ID" value="MFD1203604.1"/>
    <property type="molecule type" value="Genomic_DNA"/>
</dbReference>
<dbReference type="RefSeq" id="WP_381479479.1">
    <property type="nucleotide sequence ID" value="NZ_JBHTLT010000001.1"/>
</dbReference>
<evidence type="ECO:0000313" key="3">
    <source>
        <dbReference type="Proteomes" id="UP001597231"/>
    </source>
</evidence>
<dbReference type="Proteomes" id="UP001597231">
    <property type="component" value="Unassembled WGS sequence"/>
</dbReference>